<dbReference type="PROSITE" id="PS50928">
    <property type="entry name" value="ABC_TM1"/>
    <property type="match status" value="1"/>
</dbReference>
<dbReference type="GO" id="GO:0042918">
    <property type="term" value="P:alkanesulfonate transmembrane transport"/>
    <property type="evidence" value="ECO:0007669"/>
    <property type="project" value="UniProtKB-ARBA"/>
</dbReference>
<dbReference type="AlphaFoldDB" id="A0A2W7MT84"/>
<name>A0A2W7MT84_9BACI</name>
<feature type="transmembrane region" description="Helical" evidence="7">
    <location>
        <begin position="120"/>
        <end position="139"/>
    </location>
</feature>
<evidence type="ECO:0000256" key="3">
    <source>
        <dbReference type="ARBA" id="ARBA00022475"/>
    </source>
</evidence>
<dbReference type="InterPro" id="IPR000515">
    <property type="entry name" value="MetI-like"/>
</dbReference>
<feature type="domain" description="ABC transmembrane type-1" evidence="8">
    <location>
        <begin position="79"/>
        <end position="263"/>
    </location>
</feature>
<comment type="subcellular location">
    <subcellularLocation>
        <location evidence="1 7">Cell membrane</location>
        <topology evidence="1 7">Multi-pass membrane protein</topology>
    </subcellularLocation>
</comment>
<evidence type="ECO:0000256" key="7">
    <source>
        <dbReference type="RuleBase" id="RU363032"/>
    </source>
</evidence>
<dbReference type="SUPFAM" id="SSF161098">
    <property type="entry name" value="MetI-like"/>
    <property type="match status" value="1"/>
</dbReference>
<feature type="transmembrane region" description="Helical" evidence="7">
    <location>
        <begin position="65"/>
        <end position="83"/>
    </location>
</feature>
<dbReference type="EMBL" id="QKZI01000001">
    <property type="protein sequence ID" value="PZX07031.1"/>
    <property type="molecule type" value="Genomic_DNA"/>
</dbReference>
<comment type="similarity">
    <text evidence="7">Belongs to the binding-protein-dependent transport system permease family.</text>
</comment>
<gene>
    <name evidence="9" type="ORF">C7437_101135</name>
</gene>
<feature type="transmembrane region" description="Helical" evidence="7">
    <location>
        <begin position="241"/>
        <end position="262"/>
    </location>
</feature>
<dbReference type="PANTHER" id="PTHR30151:SF0">
    <property type="entry name" value="ABC TRANSPORTER PERMEASE PROTEIN MJ0413-RELATED"/>
    <property type="match status" value="1"/>
</dbReference>
<feature type="transmembrane region" description="Helical" evidence="7">
    <location>
        <begin position="185"/>
        <end position="202"/>
    </location>
</feature>
<evidence type="ECO:0000256" key="2">
    <source>
        <dbReference type="ARBA" id="ARBA00022448"/>
    </source>
</evidence>
<feature type="transmembrane region" description="Helical" evidence="7">
    <location>
        <begin position="209"/>
        <end position="229"/>
    </location>
</feature>
<evidence type="ECO:0000313" key="10">
    <source>
        <dbReference type="Proteomes" id="UP000248646"/>
    </source>
</evidence>
<keyword evidence="3" id="KW-1003">Cell membrane</keyword>
<dbReference type="PANTHER" id="PTHR30151">
    <property type="entry name" value="ALKANE SULFONATE ABC TRANSPORTER-RELATED, MEMBRANE SUBUNIT"/>
    <property type="match status" value="1"/>
</dbReference>
<keyword evidence="4 7" id="KW-0812">Transmembrane</keyword>
<feature type="transmembrane region" description="Helical" evidence="7">
    <location>
        <begin position="146"/>
        <end position="165"/>
    </location>
</feature>
<evidence type="ECO:0000256" key="6">
    <source>
        <dbReference type="ARBA" id="ARBA00023136"/>
    </source>
</evidence>
<evidence type="ECO:0000313" key="9">
    <source>
        <dbReference type="EMBL" id="PZX07031.1"/>
    </source>
</evidence>
<dbReference type="Gene3D" id="1.10.3720.10">
    <property type="entry name" value="MetI-like"/>
    <property type="match status" value="1"/>
</dbReference>
<proteinExistence type="inferred from homology"/>
<feature type="transmembrane region" description="Helical" evidence="7">
    <location>
        <begin position="28"/>
        <end position="45"/>
    </location>
</feature>
<dbReference type="CDD" id="cd06261">
    <property type="entry name" value="TM_PBP2"/>
    <property type="match status" value="1"/>
</dbReference>
<keyword evidence="10" id="KW-1185">Reference proteome</keyword>
<keyword evidence="2 7" id="KW-0813">Transport</keyword>
<accession>A0A2W7MT84</accession>
<keyword evidence="6 7" id="KW-0472">Membrane</keyword>
<evidence type="ECO:0000256" key="1">
    <source>
        <dbReference type="ARBA" id="ARBA00004651"/>
    </source>
</evidence>
<protein>
    <submittedName>
        <fullName evidence="9">NitT/TauT family transport system permease protein</fullName>
    </submittedName>
</protein>
<sequence length="277" mass="30232">MVTIEKHVSSAPKLIKQKEFGFSGLQKVAKQSIVLVALFLLWEIAPRIGLVDPAFFPSFSNVVIAWWNLVISGELFTHFLASITRSVSGFGLAVLIAIPLGLIIGWYPLARELLNPVMELFRNTAALALLPVFMLLLGIGETSKIAIVLFACTWPILLNTIAAVGNVDPLLIKSARSMNISSFKLFLKVILPASVPTIFTGIRMAGTGAILVLIAAEMVGAKEGLGYLITYSQYNFQIPEMYAGILTIALLGVLINQSLSMLERKFSKWKQNPNGQN</sequence>
<evidence type="ECO:0000256" key="5">
    <source>
        <dbReference type="ARBA" id="ARBA00022989"/>
    </source>
</evidence>
<dbReference type="GO" id="GO:0005886">
    <property type="term" value="C:plasma membrane"/>
    <property type="evidence" value="ECO:0007669"/>
    <property type="project" value="UniProtKB-SubCell"/>
</dbReference>
<dbReference type="RefSeq" id="WP_111437727.1">
    <property type="nucleotide sequence ID" value="NZ_QKZI01000001.1"/>
</dbReference>
<dbReference type="FunFam" id="1.10.3720.10:FF:000003">
    <property type="entry name" value="Aliphatic sulfonate ABC transporter permease"/>
    <property type="match status" value="1"/>
</dbReference>
<dbReference type="Proteomes" id="UP000248646">
    <property type="component" value="Unassembled WGS sequence"/>
</dbReference>
<keyword evidence="5 7" id="KW-1133">Transmembrane helix</keyword>
<dbReference type="InterPro" id="IPR035906">
    <property type="entry name" value="MetI-like_sf"/>
</dbReference>
<feature type="transmembrane region" description="Helical" evidence="7">
    <location>
        <begin position="90"/>
        <end position="108"/>
    </location>
</feature>
<evidence type="ECO:0000256" key="4">
    <source>
        <dbReference type="ARBA" id="ARBA00022692"/>
    </source>
</evidence>
<dbReference type="Pfam" id="PF00528">
    <property type="entry name" value="BPD_transp_1"/>
    <property type="match status" value="1"/>
</dbReference>
<organism evidence="9 10">
    <name type="scientific">Psychrobacillus insolitus</name>
    <dbReference type="NCBI Taxonomy" id="1461"/>
    <lineage>
        <taxon>Bacteria</taxon>
        <taxon>Bacillati</taxon>
        <taxon>Bacillota</taxon>
        <taxon>Bacilli</taxon>
        <taxon>Bacillales</taxon>
        <taxon>Bacillaceae</taxon>
        <taxon>Psychrobacillus</taxon>
    </lineage>
</organism>
<reference evidence="9 10" key="1">
    <citation type="submission" date="2018-06" db="EMBL/GenBank/DDBJ databases">
        <title>Genomic Encyclopedia of Type Strains, Phase IV (KMG-IV): sequencing the most valuable type-strain genomes for metagenomic binning, comparative biology and taxonomic classification.</title>
        <authorList>
            <person name="Goeker M."/>
        </authorList>
    </citation>
    <scope>NUCLEOTIDE SEQUENCE [LARGE SCALE GENOMIC DNA]</scope>
    <source>
        <strain evidence="9 10">DSM 5</strain>
    </source>
</reference>
<comment type="caution">
    <text evidence="9">The sequence shown here is derived from an EMBL/GenBank/DDBJ whole genome shotgun (WGS) entry which is preliminary data.</text>
</comment>
<dbReference type="OrthoDB" id="9804353at2"/>
<evidence type="ECO:0000259" key="8">
    <source>
        <dbReference type="PROSITE" id="PS50928"/>
    </source>
</evidence>